<dbReference type="Pfam" id="PF00061">
    <property type="entry name" value="Lipocalin"/>
    <property type="match status" value="1"/>
</dbReference>
<dbReference type="RefSeq" id="XP_030854479.1">
    <property type="nucleotide sequence ID" value="XM_030998619.1"/>
</dbReference>
<evidence type="ECO:0000256" key="1">
    <source>
        <dbReference type="ARBA" id="ARBA00008390"/>
    </source>
</evidence>
<dbReference type="SUPFAM" id="SSF50814">
    <property type="entry name" value="Lipocalins"/>
    <property type="match status" value="1"/>
</dbReference>
<protein>
    <recommendedName>
        <fullName evidence="2">Lipocalin/cytosolic fatty-acid binding domain-containing protein</fullName>
    </recommendedName>
</protein>
<keyword evidence="4" id="KW-1185">Reference proteome</keyword>
<evidence type="ECO:0000313" key="3">
    <source>
        <dbReference type="EnsemblMetazoa" id="XP_030854479"/>
    </source>
</evidence>
<dbReference type="InParanoid" id="A0A7M7PNF8"/>
<dbReference type="PRINTS" id="PR00178">
    <property type="entry name" value="FATTYACIDBP"/>
</dbReference>
<dbReference type="GO" id="GO:0015908">
    <property type="term" value="P:fatty acid transport"/>
    <property type="evidence" value="ECO:0000318"/>
    <property type="project" value="GO_Central"/>
</dbReference>
<proteinExistence type="inferred from homology"/>
<reference evidence="4" key="1">
    <citation type="submission" date="2015-02" db="EMBL/GenBank/DDBJ databases">
        <title>Genome sequencing for Strongylocentrotus purpuratus.</title>
        <authorList>
            <person name="Murali S."/>
            <person name="Liu Y."/>
            <person name="Vee V."/>
            <person name="English A."/>
            <person name="Wang M."/>
            <person name="Skinner E."/>
            <person name="Han Y."/>
            <person name="Muzny D.M."/>
            <person name="Worley K.C."/>
            <person name="Gibbs R.A."/>
        </authorList>
    </citation>
    <scope>NUCLEOTIDE SEQUENCE</scope>
</reference>
<dbReference type="GO" id="GO:0005829">
    <property type="term" value="C:cytosol"/>
    <property type="evidence" value="ECO:0000318"/>
    <property type="project" value="GO_Central"/>
</dbReference>
<organism evidence="3 4">
    <name type="scientific">Strongylocentrotus purpuratus</name>
    <name type="common">Purple sea urchin</name>
    <dbReference type="NCBI Taxonomy" id="7668"/>
    <lineage>
        <taxon>Eukaryota</taxon>
        <taxon>Metazoa</taxon>
        <taxon>Echinodermata</taxon>
        <taxon>Eleutherozoa</taxon>
        <taxon>Echinozoa</taxon>
        <taxon>Echinoidea</taxon>
        <taxon>Euechinoidea</taxon>
        <taxon>Echinacea</taxon>
        <taxon>Camarodonta</taxon>
        <taxon>Echinidea</taxon>
        <taxon>Strongylocentrotidae</taxon>
        <taxon>Strongylocentrotus</taxon>
    </lineage>
</organism>
<dbReference type="Gene3D" id="2.40.128.20">
    <property type="match status" value="1"/>
</dbReference>
<dbReference type="InterPro" id="IPR000463">
    <property type="entry name" value="Fatty_acid-bd"/>
</dbReference>
<dbReference type="AlphaFoldDB" id="A0A7M7PNF8"/>
<dbReference type="OrthoDB" id="412780at2759"/>
<dbReference type="InterPro" id="IPR031259">
    <property type="entry name" value="ILBP"/>
</dbReference>
<dbReference type="GeneID" id="115919064"/>
<dbReference type="PANTHER" id="PTHR11955">
    <property type="entry name" value="FATTY ACID BINDING PROTEIN"/>
    <property type="match status" value="1"/>
</dbReference>
<dbReference type="KEGG" id="spu:115919064"/>
<name>A0A7M7PNF8_STRPU</name>
<reference evidence="3" key="2">
    <citation type="submission" date="2021-01" db="UniProtKB">
        <authorList>
            <consortium name="EnsemblMetazoa"/>
        </authorList>
    </citation>
    <scope>IDENTIFICATION</scope>
</reference>
<dbReference type="GO" id="GO:0005504">
    <property type="term" value="F:fatty acid binding"/>
    <property type="evidence" value="ECO:0000318"/>
    <property type="project" value="GO_Central"/>
</dbReference>
<evidence type="ECO:0000313" key="4">
    <source>
        <dbReference type="Proteomes" id="UP000007110"/>
    </source>
</evidence>
<dbReference type="InterPro" id="IPR000566">
    <property type="entry name" value="Lipocln_cytosolic_FA-bd_dom"/>
</dbReference>
<dbReference type="EnsemblMetazoa" id="XM_030998619">
    <property type="protein sequence ID" value="XP_030854479"/>
    <property type="gene ID" value="LOC115919064"/>
</dbReference>
<evidence type="ECO:0000259" key="2">
    <source>
        <dbReference type="Pfam" id="PF00061"/>
    </source>
</evidence>
<accession>A0A7M7PNF8</accession>
<dbReference type="CDD" id="cd00742">
    <property type="entry name" value="FABP"/>
    <property type="match status" value="1"/>
</dbReference>
<dbReference type="Proteomes" id="UP000007110">
    <property type="component" value="Unassembled WGS sequence"/>
</dbReference>
<sequence length="145" mass="16577">MVSVDLSGSWKLVSSENLDKFLKACGVGLVHRTMACKVNPTVDIKQDGGGTFEIATRTPLNKQEMRFKVDEVFKGNIPWEKSDREMKASWEDEKLVIRMMDDVDGSEPVFARYIDGEQLVLAQSKKGVESKRYFQRITQTKERNQ</sequence>
<dbReference type="GO" id="GO:0005634">
    <property type="term" value="C:nucleus"/>
    <property type="evidence" value="ECO:0000318"/>
    <property type="project" value="GO_Central"/>
</dbReference>
<feature type="domain" description="Lipocalin/cytosolic fatty-acid binding" evidence="2">
    <location>
        <begin position="7"/>
        <end position="92"/>
    </location>
</feature>
<dbReference type="GeneID" id="580030"/>
<dbReference type="OMA" id="SYRTHEV"/>
<dbReference type="RefSeq" id="XP_003729300.2">
    <property type="nucleotide sequence ID" value="XM_003729252.3"/>
</dbReference>
<dbReference type="KEGG" id="spu:580030"/>
<comment type="similarity">
    <text evidence="1">Belongs to the calycin superfamily. Fatty-acid binding protein (FABP) family.</text>
</comment>
<dbReference type="InterPro" id="IPR012674">
    <property type="entry name" value="Calycin"/>
</dbReference>